<evidence type="ECO:0000256" key="5">
    <source>
        <dbReference type="ARBA" id="ARBA00023049"/>
    </source>
</evidence>
<proteinExistence type="predicted"/>
<organism evidence="7 8">
    <name type="scientific">Corallococcus caeni</name>
    <dbReference type="NCBI Taxonomy" id="3082388"/>
    <lineage>
        <taxon>Bacteria</taxon>
        <taxon>Pseudomonadati</taxon>
        <taxon>Myxococcota</taxon>
        <taxon>Myxococcia</taxon>
        <taxon>Myxococcales</taxon>
        <taxon>Cystobacterineae</taxon>
        <taxon>Myxococcaceae</taxon>
        <taxon>Corallococcus</taxon>
    </lineage>
</organism>
<reference evidence="7 8" key="1">
    <citation type="journal article" date="2024" name="Arch. Microbiol.">
        <title>Corallococcus caeni sp. nov., a novel myxobacterium isolated from activated sludge.</title>
        <authorList>
            <person name="Tomita S."/>
            <person name="Nakai R."/>
            <person name="Kuroda K."/>
            <person name="Kurashita H."/>
            <person name="Hatamoto M."/>
            <person name="Yamaguchi T."/>
            <person name="Narihiro T."/>
        </authorList>
    </citation>
    <scope>NUCLEOTIDE SEQUENCE [LARGE SCALE GENOMIC DNA]</scope>
    <source>
        <strain evidence="7 8">NO1</strain>
    </source>
</reference>
<dbReference type="SUPFAM" id="SSF102712">
    <property type="entry name" value="JAB1/MPN domain"/>
    <property type="match status" value="1"/>
</dbReference>
<feature type="domain" description="JAB" evidence="6">
    <location>
        <begin position="15"/>
        <end position="126"/>
    </location>
</feature>
<gene>
    <name evidence="7" type="ORF">ASNO1_41870</name>
</gene>
<evidence type="ECO:0000256" key="1">
    <source>
        <dbReference type="ARBA" id="ARBA00022670"/>
    </source>
</evidence>
<keyword evidence="3" id="KW-0378">Hydrolase</keyword>
<dbReference type="InterPro" id="IPR028090">
    <property type="entry name" value="JAB_dom_prok"/>
</dbReference>
<sequence length="159" mass="17813">MVKIDVAALTDLLRFRQSALQHAEAGGVLLGRRILGSADVVIDEVTTPLEGDRRTRTTFYRAQARHQQVIDARWSESGGTCQYLGEWHTHPEPLPVPSLIDVRDWCRRLDEDRFDGESLFFLIVGIDAVRVWEGFRQPRIIVPLNPVLAESPGGVTPAS</sequence>
<dbReference type="Proteomes" id="UP001342631">
    <property type="component" value="Unassembled WGS sequence"/>
</dbReference>
<evidence type="ECO:0000256" key="2">
    <source>
        <dbReference type="ARBA" id="ARBA00022723"/>
    </source>
</evidence>
<keyword evidence="5" id="KW-0482">Metalloprotease</keyword>
<keyword evidence="1" id="KW-0645">Protease</keyword>
<comment type="caution">
    <text evidence="7">The sequence shown here is derived from an EMBL/GenBank/DDBJ whole genome shotgun (WGS) entry which is preliminary data.</text>
</comment>
<protein>
    <submittedName>
        <fullName evidence="7">Mov34/MPN/PAD-1 family protein</fullName>
    </submittedName>
</protein>
<evidence type="ECO:0000313" key="7">
    <source>
        <dbReference type="EMBL" id="GMU07934.1"/>
    </source>
</evidence>
<keyword evidence="8" id="KW-1185">Reference proteome</keyword>
<dbReference type="Pfam" id="PF14464">
    <property type="entry name" value="Prok-JAB"/>
    <property type="match status" value="1"/>
</dbReference>
<keyword evidence="4" id="KW-0862">Zinc</keyword>
<evidence type="ECO:0000256" key="4">
    <source>
        <dbReference type="ARBA" id="ARBA00022833"/>
    </source>
</evidence>
<keyword evidence="2" id="KW-0479">Metal-binding</keyword>
<evidence type="ECO:0000313" key="8">
    <source>
        <dbReference type="Proteomes" id="UP001342631"/>
    </source>
</evidence>
<accession>A0ABQ6QWB6</accession>
<name>A0ABQ6QWB6_9BACT</name>
<dbReference type="RefSeq" id="WP_338278786.1">
    <property type="nucleotide sequence ID" value="NZ_BTTX01000004.1"/>
</dbReference>
<dbReference type="Gene3D" id="3.40.140.10">
    <property type="entry name" value="Cytidine Deaminase, domain 2"/>
    <property type="match status" value="1"/>
</dbReference>
<evidence type="ECO:0000256" key="3">
    <source>
        <dbReference type="ARBA" id="ARBA00022801"/>
    </source>
</evidence>
<evidence type="ECO:0000259" key="6">
    <source>
        <dbReference type="Pfam" id="PF14464"/>
    </source>
</evidence>
<dbReference type="EMBL" id="BTTX01000004">
    <property type="protein sequence ID" value="GMU07934.1"/>
    <property type="molecule type" value="Genomic_DNA"/>
</dbReference>